<organism evidence="1">
    <name type="scientific">Solibacter usitatus (strain Ellin6076)</name>
    <dbReference type="NCBI Taxonomy" id="234267"/>
    <lineage>
        <taxon>Bacteria</taxon>
        <taxon>Pseudomonadati</taxon>
        <taxon>Acidobacteriota</taxon>
        <taxon>Terriglobia</taxon>
        <taxon>Bryobacterales</taxon>
        <taxon>Solibacteraceae</taxon>
        <taxon>Candidatus Solibacter</taxon>
    </lineage>
</organism>
<evidence type="ECO:0000313" key="1">
    <source>
        <dbReference type="EMBL" id="ABJ84570.1"/>
    </source>
</evidence>
<protein>
    <submittedName>
        <fullName evidence="1">Uncharacterized protein</fullName>
    </submittedName>
</protein>
<dbReference type="STRING" id="234267.Acid_3598"/>
<gene>
    <name evidence="1" type="ordered locus">Acid_3598</name>
</gene>
<dbReference type="AlphaFoldDB" id="Q020R9"/>
<dbReference type="EMBL" id="CP000473">
    <property type="protein sequence ID" value="ABJ84570.1"/>
    <property type="molecule type" value="Genomic_DNA"/>
</dbReference>
<name>Q020R9_SOLUE</name>
<reference evidence="1" key="1">
    <citation type="submission" date="2006-10" db="EMBL/GenBank/DDBJ databases">
        <title>Complete sequence of Solibacter usitatus Ellin6076.</title>
        <authorList>
            <consortium name="US DOE Joint Genome Institute"/>
            <person name="Copeland A."/>
            <person name="Lucas S."/>
            <person name="Lapidus A."/>
            <person name="Barry K."/>
            <person name="Detter J.C."/>
            <person name="Glavina del Rio T."/>
            <person name="Hammon N."/>
            <person name="Israni S."/>
            <person name="Dalin E."/>
            <person name="Tice H."/>
            <person name="Pitluck S."/>
            <person name="Thompson L.S."/>
            <person name="Brettin T."/>
            <person name="Bruce D."/>
            <person name="Han C."/>
            <person name="Tapia R."/>
            <person name="Gilna P."/>
            <person name="Schmutz J."/>
            <person name="Larimer F."/>
            <person name="Land M."/>
            <person name="Hauser L."/>
            <person name="Kyrpides N."/>
            <person name="Mikhailova N."/>
            <person name="Janssen P.H."/>
            <person name="Kuske C.R."/>
            <person name="Richardson P."/>
        </authorList>
    </citation>
    <scope>NUCLEOTIDE SEQUENCE</scope>
    <source>
        <strain evidence="1">Ellin6076</strain>
    </source>
</reference>
<sequence>MDVKCLVLGLGVMAMAGFAPRDGKVKFGEINVERINIVERDGQIKMVISNRERFPDPGNVVTGKFQKRAGLRSPGITFYNEKGDECGGLIYTSKEEADGKYVAGSLLALDKYNGDQVMGMQYEESGSKRVVGLHVWDQPDAEQKKASQRVFIGRSMDRSARLLLSDANGKVRIRMVVEQGGQAKLEFLDENGKVLQTLPDARGGQ</sequence>
<dbReference type="KEGG" id="sus:Acid_3598"/>
<dbReference type="InParanoid" id="Q020R9"/>
<dbReference type="HOGENOM" id="CLU_100992_0_0_0"/>
<dbReference type="eggNOG" id="ENOG502Z7N1">
    <property type="taxonomic scope" value="Bacteria"/>
</dbReference>
<proteinExistence type="predicted"/>
<accession>Q020R9</accession>